<dbReference type="InterPro" id="IPR047365">
    <property type="entry name" value="Tudor_AtPTM-like"/>
</dbReference>
<evidence type="ECO:0000313" key="3">
    <source>
        <dbReference type="EnsemblPlants" id="OGLUM01G40250.1"/>
    </source>
</evidence>
<dbReference type="PRINTS" id="PR00929">
    <property type="entry name" value="ATHOOK"/>
</dbReference>
<feature type="compositionally biased region" description="Basic and acidic residues" evidence="1">
    <location>
        <begin position="124"/>
        <end position="139"/>
    </location>
</feature>
<feature type="compositionally biased region" description="Basic and acidic residues" evidence="1">
    <location>
        <begin position="310"/>
        <end position="321"/>
    </location>
</feature>
<name>A0A0D9YGY4_9ORYZ</name>
<feature type="region of interest" description="Disordered" evidence="1">
    <location>
        <begin position="104"/>
        <end position="139"/>
    </location>
</feature>
<dbReference type="SMART" id="SM00384">
    <property type="entry name" value="AT_hook"/>
    <property type="match status" value="3"/>
</dbReference>
<reference evidence="3" key="3">
    <citation type="submission" date="2018-05" db="EMBL/GenBank/DDBJ databases">
        <title>OgluRS3 (Oryza glumaepatula Reference Sequence Version 3).</title>
        <authorList>
            <person name="Zhang J."/>
            <person name="Kudrna D."/>
            <person name="Lee S."/>
            <person name="Talag J."/>
            <person name="Welchert J."/>
            <person name="Wing R.A."/>
        </authorList>
    </citation>
    <scope>NUCLEOTIDE SEQUENCE [LARGE SCALE GENOMIC DNA]</scope>
</reference>
<feature type="compositionally biased region" description="Polar residues" evidence="1">
    <location>
        <begin position="341"/>
        <end position="361"/>
    </location>
</feature>
<reference evidence="3" key="1">
    <citation type="submission" date="2013-08" db="EMBL/GenBank/DDBJ databases">
        <title>Oryza genome evolution.</title>
        <authorList>
            <person name="Wing R.A."/>
            <person name="Panaud O."/>
            <person name="Oliveira A.C."/>
        </authorList>
    </citation>
    <scope>NUCLEOTIDE SEQUENCE</scope>
</reference>
<dbReference type="PANTHER" id="PTHR37384">
    <property type="entry name" value="OS01G0835600 PROTEIN"/>
    <property type="match status" value="1"/>
</dbReference>
<dbReference type="Gramene" id="OGLUM01G40250.1">
    <property type="protein sequence ID" value="OGLUM01G40250.1"/>
    <property type="gene ID" value="OGLUM01G40250"/>
</dbReference>
<reference evidence="3" key="2">
    <citation type="submission" date="2015-04" db="UniProtKB">
        <authorList>
            <consortium name="EnsemblPlants"/>
        </authorList>
    </citation>
    <scope>IDENTIFICATION</scope>
</reference>
<feature type="region of interest" description="Disordered" evidence="1">
    <location>
        <begin position="294"/>
        <end position="361"/>
    </location>
</feature>
<sequence>MGRKAAAQYLPPKSAPHLPCDPVGCAVQSPTSQRDCLRRSPLAVSASPETAATARPPLVGAVPPSPATTFAGAPIVLRGCCQIQAVRIYPRPSRRRVRVCATRRRRARSLTRERGGGGVPTEPSEFREHSSPQGERKPEVMEEIHGMQESKTASVIKVAREPAIIINGVPDLPPDVASESQPEPRKVDKYDSESNWYSVVYQDGDQEDLEWKEVEEIMLPLDITIPLKTLISDKFALQNTAPVFKPKVGRPRKVYAITDGNTNNAMEDQMMTGAANEHQSNNLLALVPASTSNDAYVNASSQPRKRGRPRKDATMYPRKDATIPANTQPKRRGRPPKNRNLSGNAQSAECTPQNSVLIRNAQTVRAEKLAKAERLKRENMHAQGAPPGTQFF</sequence>
<keyword evidence="4" id="KW-1185">Reference proteome</keyword>
<dbReference type="Pfam" id="PF21743">
    <property type="entry name" value="PTM_DIR17_Tudor"/>
    <property type="match status" value="1"/>
</dbReference>
<dbReference type="AlphaFoldDB" id="A0A0D9YGY4"/>
<accession>A0A0D9YGY4</accession>
<dbReference type="PANTHER" id="PTHR37384:SF1">
    <property type="entry name" value="OS01G0835600 PROTEIN"/>
    <property type="match status" value="1"/>
</dbReference>
<proteinExistence type="predicted"/>
<dbReference type="EnsemblPlants" id="OGLUM01G40250.1">
    <property type="protein sequence ID" value="OGLUM01G40250.1"/>
    <property type="gene ID" value="OGLUM01G40250"/>
</dbReference>
<dbReference type="GO" id="GO:0003677">
    <property type="term" value="F:DNA binding"/>
    <property type="evidence" value="ECO:0007669"/>
    <property type="project" value="InterPro"/>
</dbReference>
<dbReference type="InterPro" id="IPR017956">
    <property type="entry name" value="AT_hook_DNA-bd_motif"/>
</dbReference>
<evidence type="ECO:0000313" key="4">
    <source>
        <dbReference type="Proteomes" id="UP000026961"/>
    </source>
</evidence>
<dbReference type="Proteomes" id="UP000026961">
    <property type="component" value="Chromosome 1"/>
</dbReference>
<protein>
    <recommendedName>
        <fullName evidence="2">PTM/DIR17-like Tudor domain-containing protein</fullName>
    </recommendedName>
</protein>
<feature type="domain" description="PTM/DIR17-like Tudor" evidence="2">
    <location>
        <begin position="186"/>
        <end position="218"/>
    </location>
</feature>
<feature type="region of interest" description="Disordered" evidence="1">
    <location>
        <begin position="170"/>
        <end position="189"/>
    </location>
</feature>
<evidence type="ECO:0000259" key="2">
    <source>
        <dbReference type="Pfam" id="PF21743"/>
    </source>
</evidence>
<organism evidence="3">
    <name type="scientific">Oryza glumipatula</name>
    <dbReference type="NCBI Taxonomy" id="40148"/>
    <lineage>
        <taxon>Eukaryota</taxon>
        <taxon>Viridiplantae</taxon>
        <taxon>Streptophyta</taxon>
        <taxon>Embryophyta</taxon>
        <taxon>Tracheophyta</taxon>
        <taxon>Spermatophyta</taxon>
        <taxon>Magnoliopsida</taxon>
        <taxon>Liliopsida</taxon>
        <taxon>Poales</taxon>
        <taxon>Poaceae</taxon>
        <taxon>BOP clade</taxon>
        <taxon>Oryzoideae</taxon>
        <taxon>Oryzeae</taxon>
        <taxon>Oryzinae</taxon>
        <taxon>Oryza</taxon>
    </lineage>
</organism>
<evidence type="ECO:0000256" key="1">
    <source>
        <dbReference type="SAM" id="MobiDB-lite"/>
    </source>
</evidence>